<keyword evidence="13" id="KW-1071">Ligand-gated ion channel</keyword>
<dbReference type="InterPro" id="IPR015683">
    <property type="entry name" value="Ionotropic_Glu_rcpt"/>
</dbReference>
<keyword evidence="12" id="KW-0325">Glycoprotein</keyword>
<accession>A0A0V1JDS0</accession>
<feature type="compositionally biased region" description="Polar residues" evidence="16">
    <location>
        <begin position="2167"/>
        <end position="2184"/>
    </location>
</feature>
<feature type="compositionally biased region" description="Low complexity" evidence="16">
    <location>
        <begin position="2308"/>
        <end position="2322"/>
    </location>
</feature>
<keyword evidence="6 15" id="KW-0863">Zinc-finger</keyword>
<keyword evidence="5" id="KW-0479">Metal-binding</keyword>
<comment type="similarity">
    <text evidence="2">Belongs to the glutamate-gated ion channel (TC 1.A.10.1) family.</text>
</comment>
<organism evidence="19 20">
    <name type="scientific">Trichinella pseudospiralis</name>
    <name type="common">Parasitic roundworm</name>
    <dbReference type="NCBI Taxonomy" id="6337"/>
    <lineage>
        <taxon>Eukaryota</taxon>
        <taxon>Metazoa</taxon>
        <taxon>Ecdysozoa</taxon>
        <taxon>Nematoda</taxon>
        <taxon>Enoplea</taxon>
        <taxon>Dorylaimia</taxon>
        <taxon>Trichinellida</taxon>
        <taxon>Trichinellidae</taxon>
        <taxon>Trichinella</taxon>
    </lineage>
</organism>
<comment type="caution">
    <text evidence="19">The sequence shown here is derived from an EMBL/GenBank/DDBJ whole genome shotgun (WGS) entry which is preliminary data.</text>
</comment>
<keyword evidence="9" id="KW-0406">Ion transport</keyword>
<protein>
    <submittedName>
        <fullName evidence="19">Glutamate receptor 1</fullName>
    </submittedName>
</protein>
<dbReference type="SMART" id="SM00918">
    <property type="entry name" value="Lig_chan-Glu_bd"/>
    <property type="match status" value="2"/>
</dbReference>
<dbReference type="Pfam" id="PF00641">
    <property type="entry name" value="Zn_ribbon_RanBP"/>
    <property type="match status" value="1"/>
</dbReference>
<feature type="transmembrane region" description="Helical" evidence="17">
    <location>
        <begin position="1349"/>
        <end position="1369"/>
    </location>
</feature>
<dbReference type="Gene3D" id="4.10.1060.10">
    <property type="entry name" value="Zinc finger, RanBP2-type"/>
    <property type="match status" value="1"/>
</dbReference>
<evidence type="ECO:0000313" key="19">
    <source>
        <dbReference type="EMBL" id="KRZ33126.1"/>
    </source>
</evidence>
<feature type="non-terminal residue" evidence="19">
    <location>
        <position position="2740"/>
    </location>
</feature>
<feature type="region of interest" description="Disordered" evidence="16">
    <location>
        <begin position="2304"/>
        <end position="2323"/>
    </location>
</feature>
<dbReference type="Gene3D" id="3.40.190.10">
    <property type="entry name" value="Periplasmic binding protein-like II"/>
    <property type="match status" value="2"/>
</dbReference>
<dbReference type="Gene3D" id="1.10.287.70">
    <property type="match status" value="2"/>
</dbReference>
<dbReference type="GO" id="GO:0016020">
    <property type="term" value="C:membrane"/>
    <property type="evidence" value="ECO:0007669"/>
    <property type="project" value="UniProtKB-SubCell"/>
</dbReference>
<evidence type="ECO:0000256" key="13">
    <source>
        <dbReference type="ARBA" id="ARBA00023286"/>
    </source>
</evidence>
<dbReference type="InterPro" id="IPR019594">
    <property type="entry name" value="Glu/Gly-bd"/>
</dbReference>
<feature type="transmembrane region" description="Helical" evidence="17">
    <location>
        <begin position="607"/>
        <end position="627"/>
    </location>
</feature>
<feature type="region of interest" description="Disordered" evidence="16">
    <location>
        <begin position="1690"/>
        <end position="1716"/>
    </location>
</feature>
<feature type="transmembrane region" description="Helical" evidence="17">
    <location>
        <begin position="530"/>
        <end position="553"/>
    </location>
</feature>
<evidence type="ECO:0000256" key="12">
    <source>
        <dbReference type="ARBA" id="ARBA00023180"/>
    </source>
</evidence>
<proteinExistence type="inferred from homology"/>
<keyword evidence="14" id="KW-0407">Ion channel</keyword>
<dbReference type="PANTHER" id="PTHR18966">
    <property type="entry name" value="IONOTROPIC GLUTAMATE RECEPTOR"/>
    <property type="match status" value="1"/>
</dbReference>
<dbReference type="InterPro" id="IPR001876">
    <property type="entry name" value="Znf_RanBP2"/>
</dbReference>
<reference evidence="19 20" key="1">
    <citation type="submission" date="2015-01" db="EMBL/GenBank/DDBJ databases">
        <title>Evolution of Trichinella species and genotypes.</title>
        <authorList>
            <person name="Korhonen P.K."/>
            <person name="Edoardo P."/>
            <person name="Giuseppe L.R."/>
            <person name="Gasser R.B."/>
        </authorList>
    </citation>
    <scope>NUCLEOTIDE SEQUENCE [LARGE SCALE GENOMIC DNA]</scope>
    <source>
        <strain evidence="19">ISS588</strain>
    </source>
</reference>
<evidence type="ECO:0000256" key="2">
    <source>
        <dbReference type="ARBA" id="ARBA00008685"/>
    </source>
</evidence>
<dbReference type="GO" id="GO:0008270">
    <property type="term" value="F:zinc ion binding"/>
    <property type="evidence" value="ECO:0007669"/>
    <property type="project" value="UniProtKB-KW"/>
</dbReference>
<evidence type="ECO:0000256" key="1">
    <source>
        <dbReference type="ARBA" id="ARBA00004141"/>
    </source>
</evidence>
<keyword evidence="3" id="KW-0813">Transport</keyword>
<evidence type="ECO:0000259" key="18">
    <source>
        <dbReference type="PROSITE" id="PS50199"/>
    </source>
</evidence>
<keyword evidence="8 17" id="KW-1133">Transmembrane helix</keyword>
<evidence type="ECO:0000256" key="17">
    <source>
        <dbReference type="SAM" id="Phobius"/>
    </source>
</evidence>
<dbReference type="PROSITE" id="PS01358">
    <property type="entry name" value="ZF_RANBP2_1"/>
    <property type="match status" value="5"/>
</dbReference>
<feature type="transmembrane region" description="Helical" evidence="17">
    <location>
        <begin position="825"/>
        <end position="848"/>
    </location>
</feature>
<keyword evidence="11 19" id="KW-0675">Receptor</keyword>
<keyword evidence="4 17" id="KW-0812">Transmembrane</keyword>
<dbReference type="Proteomes" id="UP000054805">
    <property type="component" value="Unassembled WGS sequence"/>
</dbReference>
<keyword evidence="10 17" id="KW-0472">Membrane</keyword>
<evidence type="ECO:0000256" key="7">
    <source>
        <dbReference type="ARBA" id="ARBA00022833"/>
    </source>
</evidence>
<dbReference type="EMBL" id="JYDS01000011">
    <property type="protein sequence ID" value="KRZ33126.1"/>
    <property type="molecule type" value="Genomic_DNA"/>
</dbReference>
<feature type="domain" description="RanBP2-type" evidence="18">
    <location>
        <begin position="2110"/>
        <end position="2141"/>
    </location>
</feature>
<evidence type="ECO:0000256" key="9">
    <source>
        <dbReference type="ARBA" id="ARBA00023065"/>
    </source>
</evidence>
<dbReference type="SUPFAM" id="SSF81324">
    <property type="entry name" value="Voltage-gated potassium channels"/>
    <property type="match status" value="1"/>
</dbReference>
<evidence type="ECO:0000256" key="10">
    <source>
        <dbReference type="ARBA" id="ARBA00023136"/>
    </source>
</evidence>
<evidence type="ECO:0000256" key="8">
    <source>
        <dbReference type="ARBA" id="ARBA00022989"/>
    </source>
</evidence>
<gene>
    <name evidence="19" type="primary">Gria1</name>
    <name evidence="19" type="ORF">T4B_10726</name>
</gene>
<evidence type="ECO:0000256" key="15">
    <source>
        <dbReference type="PROSITE-ProRule" id="PRU00322"/>
    </source>
</evidence>
<keyword evidence="7" id="KW-0862">Zinc</keyword>
<feature type="transmembrane region" description="Helical" evidence="17">
    <location>
        <begin position="1411"/>
        <end position="1435"/>
    </location>
</feature>
<dbReference type="PROSITE" id="PS50199">
    <property type="entry name" value="ZF_RANBP2_2"/>
    <property type="match status" value="4"/>
</dbReference>
<feature type="transmembrane region" description="Helical" evidence="17">
    <location>
        <begin position="574"/>
        <end position="595"/>
    </location>
</feature>
<evidence type="ECO:0000256" key="11">
    <source>
        <dbReference type="ARBA" id="ARBA00023170"/>
    </source>
</evidence>
<dbReference type="InterPro" id="IPR001320">
    <property type="entry name" value="Iontro_rcpt_C"/>
</dbReference>
<feature type="domain" description="RanBP2-type" evidence="18">
    <location>
        <begin position="2043"/>
        <end position="2072"/>
    </location>
</feature>
<feature type="compositionally biased region" description="Low complexity" evidence="16">
    <location>
        <begin position="2220"/>
        <end position="2238"/>
    </location>
</feature>
<evidence type="ECO:0000256" key="16">
    <source>
        <dbReference type="SAM" id="MobiDB-lite"/>
    </source>
</evidence>
<dbReference type="GO" id="GO:0015276">
    <property type="term" value="F:ligand-gated monoatomic ion channel activity"/>
    <property type="evidence" value="ECO:0007669"/>
    <property type="project" value="InterPro"/>
</dbReference>
<evidence type="ECO:0000256" key="4">
    <source>
        <dbReference type="ARBA" id="ARBA00022692"/>
    </source>
</evidence>
<evidence type="ECO:0000256" key="6">
    <source>
        <dbReference type="ARBA" id="ARBA00022771"/>
    </source>
</evidence>
<dbReference type="SMART" id="SM00079">
    <property type="entry name" value="PBPe"/>
    <property type="match status" value="2"/>
</dbReference>
<feature type="domain" description="RanBP2-type" evidence="18">
    <location>
        <begin position="2007"/>
        <end position="2037"/>
    </location>
</feature>
<comment type="subcellular location">
    <subcellularLocation>
        <location evidence="1">Membrane</location>
        <topology evidence="1">Multi-pass membrane protein</topology>
    </subcellularLocation>
</comment>
<evidence type="ECO:0000313" key="20">
    <source>
        <dbReference type="Proteomes" id="UP000054805"/>
    </source>
</evidence>
<keyword evidence="20" id="KW-1185">Reference proteome</keyword>
<feature type="region of interest" description="Disordered" evidence="16">
    <location>
        <begin position="2156"/>
        <end position="2244"/>
    </location>
</feature>
<dbReference type="SMART" id="SM00547">
    <property type="entry name" value="ZnF_RBZ"/>
    <property type="match status" value="5"/>
</dbReference>
<dbReference type="SUPFAM" id="SSF53850">
    <property type="entry name" value="Periplasmic binding protein-like II"/>
    <property type="match status" value="2"/>
</dbReference>
<feature type="domain" description="RanBP2-type" evidence="18">
    <location>
        <begin position="1820"/>
        <end position="1849"/>
    </location>
</feature>
<sequence>MESFINNSTDIKNYMNDHHYWKKQFAEFENFPSELLLKLVFNVQNRSAKVIQSKFKNFITDKAAKEKCEKAATIRQWIKLKGKCITLNDWPQSNECNLAKLQEKIDLTLSDRGKSNMCISDVRKLHFQAMQALEKHLKEKTASLKAYQQREIMLNRAKPEMETFTSEKTEGNERNLDFVISMISVTATKKIMKALALQKNVSLIYVQKAMSNWLQDSRELSKISSNFIQVIPPWTAMLNVFRPLIYYKHLINFTLIYDNNHVHIDDLKVLFQEKHVNVNFLNMDDFLEVQRILEKCTKATALQTVVLMMMANPAREILKNFSFCTTNNSIQWIVVTKNELTPVMGKYSTINNITFIQNVEMGFYWIFSNLKGREIYYIAKWKLKSGIDIFYKTGLSGAIVNARHYRIATVEEVPFVKMCFESNTSKWFLCGFLVEIIGIIAERLNFTYDIYILKNDEYGVQNNVGRWNGLTNELVEGDANIALGNFATSAERELFIDFTYPFYKSKGITILMQKPECKHGLFAFVSLMDWLVWLCLVFTILIASALLTLFENVHSRDCETDHIKYDNNKKRTRFAFSEGFWFCLEGFTVQGSNWAPEHDSGRILATTWWIFCFMIFSAYTAYISALMSKSSEENLISSLDDLVDQRHTPYATVLNSDADLFIKRMVEIEKLFEKTWKKNIQSPNLTAEQRVNMALWDYDIKYKFSKILHEMQNAHQPSSFTEGLQRVLKLNSPEDRFALLDMRMSMEYAFIHHCSLRLIYTNLNSQLYAIGVQQGSPLGLEMSAELVKLTHEQQWETLFKKWWYNDNIKSSCPGRSEKPGIPVSAMLGIIIVMITGLITSLLRFLWLICAKSERHISESKNITNFNRLENSATLVYMLNFILDHIQLTLAHALHFPYPNIIFGKNEEDGNLNKLITLFQTVFKYQHSVGYPTNRKFDIKIEVSNEVKYNESINGPTIFINFSNDKNIISELKSLSVTNNVPVVQIYLESWSYSSSETEQFEDPSNFVTLVPPWIVTMGFLKSFRKRERILSFTILYDEDHEYYTIAQSLQSTKTGNSTAIKLSPETDSQWMPECSEPNKNITMQTFIMICNVRTVEKYAARLEKCVIFGYVKISFFLDLSALILTQFDQWKENSAFSDTTVNCFVEQSLRYRQFKNECKWYCVYGSYVAFEKSVFAQDIVLNTYRIEANDKDKDIYFVGNWTMSRGIRYTNKFGFSLEATKVRHFRVATSVLPPFIEEYREYPGGPLQLRGLCIDLLEILSKSCNFTYEISTVLESVGVRNAAGRWNGIAGELICGNANIGLMTFVTTPENEQVLDFTYPFYERTGLALLLLKYDYNVTVFNCVTLMEWPVWICTCLAILIMSAVLTVIDQYSPFSYRNNRSNYGEDDPDNCIFTYKERGGQIPKSMSGRIVVASWWFFCFIISASYTANLAAMFSATRVETTVTSLDDLLKQSRIRYSTVLHSSAEAYIQRQANIEASFYEKWKVAARSKTLSANKRVSLSNWDYPMKDKFTEMLRLIKEVGQPLDVASGVRRVLETNFLNERFALIGQQSVFEYEALLHCELQVVPLNLNLLPYVIAVQEGSSLKSNLSKGILELVSQRKMLQLKKKWMDDNPNKKDCSSYEKIAGMSMMDIMGRRQDNDNFLTFKKRSRLSPSSEGSWSSKIKDPRKILINHYDLCRRITIPSKAPSSEVISKELSSQSEDVPTLSSEASINLEQQPIRAEKVQSLLPKHETQTEESSTSSDGFSIDQSHLCGFNIAKIYKICERNLCQAIRDGATCTHFSFSKPNVFVVPARLFSTTKKLEKKRDVSLDFVNTAANVATWKCMTCNGRNSDKLSYCNLCMFPRSSETILPQSAALNNEKEDVGSLSEKHIQGELNLKMLNDNKRSGERSSNFQNRYFTKKFKPSEKCIICGLSLDFGSGRKCSSCEKFDFYEPITDVKRNVLRMTKSSDGTIRRRWNRRRFAAEQSSVLSGWTCKGCLFLNKPISQICFRCGCSSDSVQGGDSSSWAWKCPACFVSNDAHSKRCVNCLALRPSKSSLKNEKSWRCTGCFVLNSDNFDNCLQCKMPRLISKENISDVSSSNSQSFTVIHDETADDVQKYANESSSIKSDLPKWYCTICFLGNVAEQLFCSSCNALKPGSFFQSVSIDFAATTEDESANVEENGEASTSVATKGNDDSTTSAVHFKAPDLSPPPSPLATTEKQAEAQPDEEDLCKIGQPQPKSSDQQQQDQEQQQQLNTSDRILRSALKRGNRKICKRKVHFSDPLHTETVFNSDSSVLSITGCSETSTVSLETTLQICSTPPPTTVASTTTTTTTTTTTESEKIVEPSINSPPTGLFSKIPSSTTENEIFSEPKTASASPSVLRLGIESETVYSKKTSKRSLFSTGDELTTSAPSFTFNFGQQKASTDAVTSSEDTKISSATVSSADVIASTFAASEINLASLSFPVFQFGATTGDPIPSKSPSTPVSSENVFASQNSLASGGIFSFGSGNFASTTSTTTPQQPQTTPVTATCSSSSGSSSFVFHFGTFSNETPTSSTNSRLSLPCLTTAASTMKTPSFPTFSFSTPTSVPFAFNFGSKSESLVTTTTTTVTPTGAAATMNFGFPTVVTTSTSNVGSPFFSFSANASAAAAAAGISQTPLNSGFNFQIPSSTPTFAFNVAASMAPTFNFATPPSVFAAAGVGTPAQPQIGTTPFVGASDMSSSVSKRQIIIPRLIFIRSCFICTGKYLFGNGIASNI</sequence>
<name>A0A0V1JDS0_TRIPS</name>
<dbReference type="Pfam" id="PF10613">
    <property type="entry name" value="Lig_chan-Glu_bd"/>
    <property type="match status" value="2"/>
</dbReference>
<evidence type="ECO:0000256" key="3">
    <source>
        <dbReference type="ARBA" id="ARBA00022448"/>
    </source>
</evidence>
<dbReference type="Pfam" id="PF00060">
    <property type="entry name" value="Lig_chan"/>
    <property type="match status" value="2"/>
</dbReference>
<evidence type="ECO:0000256" key="5">
    <source>
        <dbReference type="ARBA" id="ARBA00022723"/>
    </source>
</evidence>
<feature type="compositionally biased region" description="Acidic residues" evidence="16">
    <location>
        <begin position="2156"/>
        <end position="2166"/>
    </location>
</feature>
<evidence type="ECO:0000256" key="14">
    <source>
        <dbReference type="ARBA" id="ARBA00023303"/>
    </source>
</evidence>